<dbReference type="InterPro" id="IPR003593">
    <property type="entry name" value="AAA+_ATPase"/>
</dbReference>
<dbReference type="Gene3D" id="1.20.1560.10">
    <property type="entry name" value="ABC transporter type 1, transmembrane domain"/>
    <property type="match status" value="1"/>
</dbReference>
<dbReference type="InterPro" id="IPR027417">
    <property type="entry name" value="P-loop_NTPase"/>
</dbReference>
<evidence type="ECO:0000256" key="6">
    <source>
        <dbReference type="ARBA" id="ARBA00022840"/>
    </source>
</evidence>
<dbReference type="GO" id="GO:0030256">
    <property type="term" value="C:type I protein secretion system complex"/>
    <property type="evidence" value="ECO:0007669"/>
    <property type="project" value="InterPro"/>
</dbReference>
<dbReference type="RefSeq" id="WP_134754396.1">
    <property type="nucleotide sequence ID" value="NZ_CP038149.1"/>
</dbReference>
<dbReference type="EMBL" id="CP038149">
    <property type="protein sequence ID" value="QBR00600.1"/>
    <property type="molecule type" value="Genomic_DNA"/>
</dbReference>
<evidence type="ECO:0000256" key="9">
    <source>
        <dbReference type="SAM" id="MobiDB-lite"/>
    </source>
</evidence>
<feature type="domain" description="ABC transporter" evidence="11">
    <location>
        <begin position="317"/>
        <end position="562"/>
    </location>
</feature>
<evidence type="ECO:0000256" key="10">
    <source>
        <dbReference type="SAM" id="Phobius"/>
    </source>
</evidence>
<feature type="region of interest" description="Disordered" evidence="9">
    <location>
        <begin position="546"/>
        <end position="589"/>
    </location>
</feature>
<dbReference type="GO" id="GO:0034040">
    <property type="term" value="F:ATPase-coupled lipid transmembrane transporter activity"/>
    <property type="evidence" value="ECO:0007669"/>
    <property type="project" value="TreeGrafter"/>
</dbReference>
<evidence type="ECO:0000256" key="1">
    <source>
        <dbReference type="ARBA" id="ARBA00004651"/>
    </source>
</evidence>
<organism evidence="13 14">
    <name type="scientific">Paraburkholderia pallida</name>
    <dbReference type="NCBI Taxonomy" id="2547399"/>
    <lineage>
        <taxon>Bacteria</taxon>
        <taxon>Pseudomonadati</taxon>
        <taxon>Pseudomonadota</taxon>
        <taxon>Betaproteobacteria</taxon>
        <taxon>Burkholderiales</taxon>
        <taxon>Burkholderiaceae</taxon>
        <taxon>Paraburkholderia</taxon>
    </lineage>
</organism>
<dbReference type="InterPro" id="IPR039421">
    <property type="entry name" value="Type_1_exporter"/>
</dbReference>
<dbReference type="SUPFAM" id="SSF90123">
    <property type="entry name" value="ABC transporter transmembrane region"/>
    <property type="match status" value="1"/>
</dbReference>
<dbReference type="SMART" id="SM00382">
    <property type="entry name" value="AAA"/>
    <property type="match status" value="1"/>
</dbReference>
<dbReference type="PANTHER" id="PTHR24221:SF248">
    <property type="entry name" value="ABC TRANSPORTER TRANSMEMBRANE REGION"/>
    <property type="match status" value="1"/>
</dbReference>
<evidence type="ECO:0000256" key="5">
    <source>
        <dbReference type="ARBA" id="ARBA00022741"/>
    </source>
</evidence>
<dbReference type="InterPro" id="IPR003439">
    <property type="entry name" value="ABC_transporter-like_ATP-bd"/>
</dbReference>
<dbReference type="InterPro" id="IPR010128">
    <property type="entry name" value="ATPase_T1SS_PrtD-like"/>
</dbReference>
<comment type="subcellular location">
    <subcellularLocation>
        <location evidence="1">Cell membrane</location>
        <topology evidence="1">Multi-pass membrane protein</topology>
    </subcellularLocation>
</comment>
<dbReference type="SUPFAM" id="SSF52540">
    <property type="entry name" value="P-loop containing nucleoside triphosphate hydrolases"/>
    <property type="match status" value="1"/>
</dbReference>
<dbReference type="PANTHER" id="PTHR24221">
    <property type="entry name" value="ATP-BINDING CASSETTE SUB-FAMILY B"/>
    <property type="match status" value="1"/>
</dbReference>
<gene>
    <name evidence="13" type="ORF">E1956_26590</name>
</gene>
<evidence type="ECO:0000256" key="2">
    <source>
        <dbReference type="ARBA" id="ARBA00022475"/>
    </source>
</evidence>
<accession>A0A4P7D1I1</accession>
<dbReference type="GO" id="GO:0016887">
    <property type="term" value="F:ATP hydrolysis activity"/>
    <property type="evidence" value="ECO:0007669"/>
    <property type="project" value="InterPro"/>
</dbReference>
<keyword evidence="4 10" id="KW-0812">Transmembrane</keyword>
<evidence type="ECO:0000256" key="8">
    <source>
        <dbReference type="ARBA" id="ARBA00023136"/>
    </source>
</evidence>
<evidence type="ECO:0000259" key="11">
    <source>
        <dbReference type="PROSITE" id="PS50893"/>
    </source>
</evidence>
<dbReference type="AlphaFoldDB" id="A0A4P7D1I1"/>
<dbReference type="GO" id="GO:0030253">
    <property type="term" value="P:protein secretion by the type I secretion system"/>
    <property type="evidence" value="ECO:0007669"/>
    <property type="project" value="InterPro"/>
</dbReference>
<dbReference type="GO" id="GO:0005886">
    <property type="term" value="C:plasma membrane"/>
    <property type="evidence" value="ECO:0007669"/>
    <property type="project" value="UniProtKB-SubCell"/>
</dbReference>
<dbReference type="PROSITE" id="PS00211">
    <property type="entry name" value="ABC_TRANSPORTER_1"/>
    <property type="match status" value="1"/>
</dbReference>
<dbReference type="KEGG" id="ppai:E1956_26590"/>
<dbReference type="GO" id="GO:0140359">
    <property type="term" value="F:ABC-type transporter activity"/>
    <property type="evidence" value="ECO:0007669"/>
    <property type="project" value="InterPro"/>
</dbReference>
<feature type="transmembrane region" description="Helical" evidence="10">
    <location>
        <begin position="115"/>
        <end position="136"/>
    </location>
</feature>
<proteinExistence type="predicted"/>
<evidence type="ECO:0000256" key="4">
    <source>
        <dbReference type="ARBA" id="ARBA00022692"/>
    </source>
</evidence>
<feature type="transmembrane region" description="Helical" evidence="10">
    <location>
        <begin position="7"/>
        <end position="34"/>
    </location>
</feature>
<reference evidence="13 14" key="1">
    <citation type="submission" date="2019-03" db="EMBL/GenBank/DDBJ databases">
        <title>Paraburkholderia sp. 7MH5, isolated from subtropical forest soil.</title>
        <authorList>
            <person name="Gao Z.-H."/>
            <person name="Qiu L.-H."/>
        </authorList>
    </citation>
    <scope>NUCLEOTIDE SEQUENCE [LARGE SCALE GENOMIC DNA]</scope>
    <source>
        <strain evidence="13 14">7MH5</strain>
    </source>
</reference>
<evidence type="ECO:0000256" key="3">
    <source>
        <dbReference type="ARBA" id="ARBA00022519"/>
    </source>
</evidence>
<dbReference type="InterPro" id="IPR036640">
    <property type="entry name" value="ABC1_TM_sf"/>
</dbReference>
<dbReference type="InterPro" id="IPR017871">
    <property type="entry name" value="ABC_transporter-like_CS"/>
</dbReference>
<feature type="transmembrane region" description="Helical" evidence="10">
    <location>
        <begin position="46"/>
        <end position="66"/>
    </location>
</feature>
<keyword evidence="2" id="KW-1003">Cell membrane</keyword>
<evidence type="ECO:0000313" key="14">
    <source>
        <dbReference type="Proteomes" id="UP000295727"/>
    </source>
</evidence>
<evidence type="ECO:0000259" key="12">
    <source>
        <dbReference type="PROSITE" id="PS50929"/>
    </source>
</evidence>
<dbReference type="NCBIfam" id="TIGR01842">
    <property type="entry name" value="type_I_sec_PrtD"/>
    <property type="match status" value="1"/>
</dbReference>
<protein>
    <submittedName>
        <fullName evidence="13">Type I secretion system permease/ATPase</fullName>
    </submittedName>
</protein>
<feature type="domain" description="ABC transmembrane type-1" evidence="12">
    <location>
        <begin position="10"/>
        <end position="287"/>
    </location>
</feature>
<dbReference type="InterPro" id="IPR011527">
    <property type="entry name" value="ABC1_TM_dom"/>
</dbReference>
<dbReference type="PROSITE" id="PS50929">
    <property type="entry name" value="ABC_TM1F"/>
    <property type="match status" value="1"/>
</dbReference>
<feature type="transmembrane region" description="Helical" evidence="10">
    <location>
        <begin position="142"/>
        <end position="162"/>
    </location>
</feature>
<dbReference type="GO" id="GO:0005524">
    <property type="term" value="F:ATP binding"/>
    <property type="evidence" value="ECO:0007669"/>
    <property type="project" value="UniProtKB-KW"/>
</dbReference>
<dbReference type="Proteomes" id="UP000295727">
    <property type="component" value="Chromosome 2"/>
</dbReference>
<sequence>MYRLMRAHLLIAGTLSILSNLLLLAPTIYLLQVYDRVLPSRSMETLFMLMAFVAIALAMQFIVDVARSRVLSDLARQVGDLLDRMILKEQIAVNAGHSPTPSVASPGDAGTLRGFLAGSGVLALFDSPWLIVYLIVIGLFHWLLALIATLSAMVLVGIALYGDWRTRSAIESYVRQQRAEDMRLHGYLRNAEVIVAMGMIENVANAWDARKHEHVTAQQRVVNNGALYREVTKGVRQGVQVIMMAAGAWLVISDHATAGAMIATTILLGKALAPIEQLIGSWKQLGELRDAWHRLDRLLCLPEDEEKVELPRPTGMLEVEHVSYAVPMREPSARGSGRVLLRGVNFSIEAGQTLIVTGPSASGKSTLLRIIAGLLRPQAGVARLDGADVSQWSRSAFGQHLGYVPQDVELMSGTIAENIARCERPLPLDSGAIVDAARRAGIHEMILDQPQGYETEVGEGGQFLSGGQRQRIALARALFGNPSLLLLDEPNASLDAEGEAALVRVLQQIKSAGVTVVAVTHRPSLLALADQILALRDGHIEYFGPPPAAESAANSDTPIRDDLPARRPSPRGVLPVQPPTIEQMMGSGS</sequence>
<keyword evidence="5" id="KW-0547">Nucleotide-binding</keyword>
<name>A0A4P7D1I1_9BURK</name>
<evidence type="ECO:0000313" key="13">
    <source>
        <dbReference type="EMBL" id="QBR00600.1"/>
    </source>
</evidence>
<keyword evidence="7 10" id="KW-1133">Transmembrane helix</keyword>
<keyword evidence="14" id="KW-1185">Reference proteome</keyword>
<keyword evidence="6" id="KW-0067">ATP-binding</keyword>
<dbReference type="Pfam" id="PF00005">
    <property type="entry name" value="ABC_tran"/>
    <property type="match status" value="1"/>
</dbReference>
<evidence type="ECO:0000256" key="7">
    <source>
        <dbReference type="ARBA" id="ARBA00022989"/>
    </source>
</evidence>
<keyword evidence="8 10" id="KW-0472">Membrane</keyword>
<dbReference type="Gene3D" id="3.40.50.300">
    <property type="entry name" value="P-loop containing nucleotide triphosphate hydrolases"/>
    <property type="match status" value="1"/>
</dbReference>
<dbReference type="OrthoDB" id="8554730at2"/>
<keyword evidence="3" id="KW-0997">Cell inner membrane</keyword>
<dbReference type="PROSITE" id="PS50893">
    <property type="entry name" value="ABC_TRANSPORTER_2"/>
    <property type="match status" value="1"/>
</dbReference>